<evidence type="ECO:0000313" key="2">
    <source>
        <dbReference type="Proteomes" id="UP000076962"/>
    </source>
</evidence>
<dbReference type="EMBL" id="LUTY01001411">
    <property type="protein sequence ID" value="OAD21760.1"/>
    <property type="molecule type" value="Genomic_DNA"/>
</dbReference>
<evidence type="ECO:0000313" key="1">
    <source>
        <dbReference type="EMBL" id="OAD21760.1"/>
    </source>
</evidence>
<protein>
    <submittedName>
        <fullName evidence="1">Uncharacterized protein</fullName>
    </submittedName>
</protein>
<gene>
    <name evidence="1" type="ORF">THIOM_002467</name>
</gene>
<sequence>MDSFKHFNILNFQRNLRSIRSSLKDFSSRRNDKSAIYNPCSYEKSKHQLK</sequence>
<comment type="caution">
    <text evidence="1">The sequence shown here is derived from an EMBL/GenBank/DDBJ whole genome shotgun (WGS) entry which is preliminary data.</text>
</comment>
<keyword evidence="2" id="KW-1185">Reference proteome</keyword>
<reference evidence="1 2" key="1">
    <citation type="submission" date="2016-05" db="EMBL/GenBank/DDBJ databases">
        <title>Single-cell genome of chain-forming Candidatus Thiomargarita nelsonii and comparison to other large sulfur-oxidizing bacteria.</title>
        <authorList>
            <person name="Winkel M."/>
            <person name="Salman V."/>
            <person name="Woyke T."/>
            <person name="Schulz-Vogt H."/>
            <person name="Richter M."/>
            <person name="Flood B."/>
            <person name="Bailey J."/>
            <person name="Amann R."/>
            <person name="Mussmann M."/>
        </authorList>
    </citation>
    <scope>NUCLEOTIDE SEQUENCE [LARGE SCALE GENOMIC DNA]</scope>
    <source>
        <strain evidence="1 2">THI036</strain>
    </source>
</reference>
<accession>A0A176S168</accession>
<proteinExistence type="predicted"/>
<dbReference type="Proteomes" id="UP000076962">
    <property type="component" value="Unassembled WGS sequence"/>
</dbReference>
<organism evidence="1 2">
    <name type="scientific">Candidatus Thiomargarita nelsonii</name>
    <dbReference type="NCBI Taxonomy" id="1003181"/>
    <lineage>
        <taxon>Bacteria</taxon>
        <taxon>Pseudomonadati</taxon>
        <taxon>Pseudomonadota</taxon>
        <taxon>Gammaproteobacteria</taxon>
        <taxon>Thiotrichales</taxon>
        <taxon>Thiotrichaceae</taxon>
        <taxon>Thiomargarita</taxon>
    </lineage>
</organism>
<name>A0A176S168_9GAMM</name>
<dbReference type="AlphaFoldDB" id="A0A176S168"/>